<dbReference type="CDD" id="cd03046">
    <property type="entry name" value="GST_N_GTT1_like"/>
    <property type="match status" value="1"/>
</dbReference>
<evidence type="ECO:0000259" key="3">
    <source>
        <dbReference type="PROSITE" id="PS50405"/>
    </source>
</evidence>
<name>A0ABV7TQ42_9RHOB</name>
<protein>
    <submittedName>
        <fullName evidence="4">Glutathione S-transferase family protein</fullName>
    </submittedName>
</protein>
<evidence type="ECO:0000313" key="5">
    <source>
        <dbReference type="Proteomes" id="UP001595629"/>
    </source>
</evidence>
<dbReference type="Proteomes" id="UP001595629">
    <property type="component" value="Unassembled WGS sequence"/>
</dbReference>
<dbReference type="Gene3D" id="3.40.30.10">
    <property type="entry name" value="Glutaredoxin"/>
    <property type="match status" value="1"/>
</dbReference>
<dbReference type="Pfam" id="PF00043">
    <property type="entry name" value="GST_C"/>
    <property type="match status" value="1"/>
</dbReference>
<dbReference type="PROSITE" id="PS50404">
    <property type="entry name" value="GST_NTER"/>
    <property type="match status" value="1"/>
</dbReference>
<proteinExistence type="inferred from homology"/>
<sequence length="204" mass="22464">MITLHALQYSRAIRVLWLLSDLGQPCNRVDYERTSGFRAPEALARVHPLGKSPVIEDDGQKIAESATILRYLVAKYGDDSHQPARGTQAYWRHESLLDYVEASFAEVALAAILPAFQGKEIPEEAQAALDTHLGYIAQEIGSGPFFCDSGLTLADIQISYLLAMLDRMGLLDGHPQVQAYWQRLQEQPGYIAAVEQAGPMAPPA</sequence>
<dbReference type="SUPFAM" id="SSF52833">
    <property type="entry name" value="Thioredoxin-like"/>
    <property type="match status" value="1"/>
</dbReference>
<reference evidence="5" key="1">
    <citation type="journal article" date="2019" name="Int. J. Syst. Evol. Microbiol.">
        <title>The Global Catalogue of Microorganisms (GCM) 10K type strain sequencing project: providing services to taxonomists for standard genome sequencing and annotation.</title>
        <authorList>
            <consortium name="The Broad Institute Genomics Platform"/>
            <consortium name="The Broad Institute Genome Sequencing Center for Infectious Disease"/>
            <person name="Wu L."/>
            <person name="Ma J."/>
        </authorList>
    </citation>
    <scope>NUCLEOTIDE SEQUENCE [LARGE SCALE GENOMIC DNA]</scope>
    <source>
        <strain evidence="5">KCTC 42911</strain>
    </source>
</reference>
<accession>A0ABV7TQ42</accession>
<feature type="domain" description="GST N-terminal" evidence="2">
    <location>
        <begin position="1"/>
        <end position="80"/>
    </location>
</feature>
<dbReference type="PANTHER" id="PTHR44051:SF9">
    <property type="entry name" value="GLUTATHIONE S-TRANSFERASE 1"/>
    <property type="match status" value="1"/>
</dbReference>
<dbReference type="SFLD" id="SFLDG00358">
    <property type="entry name" value="Main_(cytGST)"/>
    <property type="match status" value="1"/>
</dbReference>
<comment type="caution">
    <text evidence="4">The sequence shown here is derived from an EMBL/GenBank/DDBJ whole genome shotgun (WGS) entry which is preliminary data.</text>
</comment>
<dbReference type="InterPro" id="IPR010987">
    <property type="entry name" value="Glutathione-S-Trfase_C-like"/>
</dbReference>
<comment type="similarity">
    <text evidence="1">Belongs to the GST superfamily.</text>
</comment>
<dbReference type="SFLD" id="SFLDS00019">
    <property type="entry name" value="Glutathione_Transferase_(cytos"/>
    <property type="match status" value="1"/>
</dbReference>
<gene>
    <name evidence="4" type="ORF">ACFORG_23070</name>
</gene>
<keyword evidence="5" id="KW-1185">Reference proteome</keyword>
<dbReference type="SUPFAM" id="SSF47616">
    <property type="entry name" value="GST C-terminal domain-like"/>
    <property type="match status" value="1"/>
</dbReference>
<dbReference type="Gene3D" id="1.20.1050.10">
    <property type="match status" value="1"/>
</dbReference>
<feature type="domain" description="GST C-terminal" evidence="3">
    <location>
        <begin position="86"/>
        <end position="203"/>
    </location>
</feature>
<evidence type="ECO:0000313" key="4">
    <source>
        <dbReference type="EMBL" id="MFC3616633.1"/>
    </source>
</evidence>
<dbReference type="SFLD" id="SFLDG01150">
    <property type="entry name" value="Main.1:_Beta-like"/>
    <property type="match status" value="1"/>
</dbReference>
<dbReference type="InterPro" id="IPR036249">
    <property type="entry name" value="Thioredoxin-like_sf"/>
</dbReference>
<dbReference type="EMBL" id="JBHRXI010000049">
    <property type="protein sequence ID" value="MFC3616633.1"/>
    <property type="molecule type" value="Genomic_DNA"/>
</dbReference>
<dbReference type="PROSITE" id="PS50405">
    <property type="entry name" value="GST_CTER"/>
    <property type="match status" value="1"/>
</dbReference>
<dbReference type="InterPro" id="IPR040079">
    <property type="entry name" value="Glutathione_S-Trfase"/>
</dbReference>
<dbReference type="Pfam" id="PF02798">
    <property type="entry name" value="GST_N"/>
    <property type="match status" value="1"/>
</dbReference>
<dbReference type="InterPro" id="IPR004046">
    <property type="entry name" value="GST_C"/>
</dbReference>
<dbReference type="InterPro" id="IPR036282">
    <property type="entry name" value="Glutathione-S-Trfase_C_sf"/>
</dbReference>
<organism evidence="4 5">
    <name type="scientific">Lutimaribacter marinistellae</name>
    <dbReference type="NCBI Taxonomy" id="1820329"/>
    <lineage>
        <taxon>Bacteria</taxon>
        <taxon>Pseudomonadati</taxon>
        <taxon>Pseudomonadota</taxon>
        <taxon>Alphaproteobacteria</taxon>
        <taxon>Rhodobacterales</taxon>
        <taxon>Roseobacteraceae</taxon>
        <taxon>Lutimaribacter</taxon>
    </lineage>
</organism>
<evidence type="ECO:0000259" key="2">
    <source>
        <dbReference type="PROSITE" id="PS50404"/>
    </source>
</evidence>
<dbReference type="PANTHER" id="PTHR44051">
    <property type="entry name" value="GLUTATHIONE S-TRANSFERASE-RELATED"/>
    <property type="match status" value="1"/>
</dbReference>
<evidence type="ECO:0000256" key="1">
    <source>
        <dbReference type="RuleBase" id="RU003494"/>
    </source>
</evidence>
<dbReference type="RefSeq" id="WP_386737947.1">
    <property type="nucleotide sequence ID" value="NZ_JBHRXI010000049.1"/>
</dbReference>
<dbReference type="InterPro" id="IPR004045">
    <property type="entry name" value="Glutathione_S-Trfase_N"/>
</dbReference>